<dbReference type="AlphaFoldDB" id="A0A9W6Y7Y7"/>
<keyword evidence="2" id="KW-0433">Leucine-rich repeat</keyword>
<evidence type="ECO:0000256" key="5">
    <source>
        <dbReference type="ARBA" id="ARBA00023273"/>
    </source>
</evidence>
<dbReference type="PROSITE" id="PS51450">
    <property type="entry name" value="LRR"/>
    <property type="match status" value="3"/>
</dbReference>
<evidence type="ECO:0000256" key="2">
    <source>
        <dbReference type="ARBA" id="ARBA00022614"/>
    </source>
</evidence>
<dbReference type="Proteomes" id="UP001165121">
    <property type="component" value="Unassembled WGS sequence"/>
</dbReference>
<gene>
    <name evidence="6" type="ORF">Pfra01_002298900</name>
</gene>
<dbReference type="InterPro" id="IPR032675">
    <property type="entry name" value="LRR_dom_sf"/>
</dbReference>
<dbReference type="InterPro" id="IPR050576">
    <property type="entry name" value="Cilia_flagella_integrity"/>
</dbReference>
<evidence type="ECO:0000313" key="6">
    <source>
        <dbReference type="EMBL" id="GMF54921.1"/>
    </source>
</evidence>
<accession>A0A9W6Y7Y7</accession>
<dbReference type="PANTHER" id="PTHR45973:SF9">
    <property type="entry name" value="LEUCINE-RICH REPEAT-CONTAINING PROTEIN 46"/>
    <property type="match status" value="1"/>
</dbReference>
<evidence type="ECO:0000256" key="1">
    <source>
        <dbReference type="ARBA" id="ARBA00004138"/>
    </source>
</evidence>
<keyword evidence="5" id="KW-0966">Cell projection</keyword>
<dbReference type="Gene3D" id="3.80.10.10">
    <property type="entry name" value="Ribonuclease Inhibitor"/>
    <property type="match status" value="2"/>
</dbReference>
<reference evidence="6" key="1">
    <citation type="submission" date="2023-04" db="EMBL/GenBank/DDBJ databases">
        <title>Phytophthora fragariaefolia NBRC 109709.</title>
        <authorList>
            <person name="Ichikawa N."/>
            <person name="Sato H."/>
            <person name="Tonouchi N."/>
        </authorList>
    </citation>
    <scope>NUCLEOTIDE SEQUENCE</scope>
    <source>
        <strain evidence="6">NBRC 109709</strain>
    </source>
</reference>
<dbReference type="PRINTS" id="PR00019">
    <property type="entry name" value="LEURICHRPT"/>
</dbReference>
<dbReference type="PANTHER" id="PTHR45973">
    <property type="entry name" value="PROTEIN PHOSPHATASE 1 REGULATORY SUBUNIT SDS22-RELATED"/>
    <property type="match status" value="1"/>
</dbReference>
<dbReference type="InterPro" id="IPR025875">
    <property type="entry name" value="Leu-rich_rpt_4"/>
</dbReference>
<keyword evidence="4" id="KW-0969">Cilium</keyword>
<dbReference type="Pfam" id="PF12799">
    <property type="entry name" value="LRR_4"/>
    <property type="match status" value="1"/>
</dbReference>
<proteinExistence type="predicted"/>
<keyword evidence="3" id="KW-0677">Repeat</keyword>
<dbReference type="OrthoDB" id="1574204at2759"/>
<protein>
    <submittedName>
        <fullName evidence="6">Unnamed protein product</fullName>
    </submittedName>
</protein>
<sequence>MNDNQIEEISTDFLALGRLKNLWLNGNRIASVQNLRGCRLLVHLDLGRNRLHGAASEVAITLDSLSMTTEILTMHVVSQGLDALSNLEFLNLAGNELSSLGNLAHLTKLEELNLSENKLMSLQGIMPPNLIVSSNHNQVQVER</sequence>
<comment type="caution">
    <text evidence="6">The sequence shown here is derived from an EMBL/GenBank/DDBJ whole genome shotgun (WGS) entry which is preliminary data.</text>
</comment>
<dbReference type="InterPro" id="IPR003591">
    <property type="entry name" value="Leu-rich_rpt_typical-subtyp"/>
</dbReference>
<dbReference type="SMART" id="SM00365">
    <property type="entry name" value="LRR_SD22"/>
    <property type="match status" value="3"/>
</dbReference>
<name>A0A9W6Y7Y7_9STRA</name>
<dbReference type="InterPro" id="IPR001611">
    <property type="entry name" value="Leu-rich_rpt"/>
</dbReference>
<dbReference type="SUPFAM" id="SSF52058">
    <property type="entry name" value="L domain-like"/>
    <property type="match status" value="1"/>
</dbReference>
<organism evidence="6 7">
    <name type="scientific">Phytophthora fragariaefolia</name>
    <dbReference type="NCBI Taxonomy" id="1490495"/>
    <lineage>
        <taxon>Eukaryota</taxon>
        <taxon>Sar</taxon>
        <taxon>Stramenopiles</taxon>
        <taxon>Oomycota</taxon>
        <taxon>Peronosporomycetes</taxon>
        <taxon>Peronosporales</taxon>
        <taxon>Peronosporaceae</taxon>
        <taxon>Phytophthora</taxon>
    </lineage>
</organism>
<dbReference type="SMART" id="SM00369">
    <property type="entry name" value="LRR_TYP"/>
    <property type="match status" value="3"/>
</dbReference>
<evidence type="ECO:0000256" key="3">
    <source>
        <dbReference type="ARBA" id="ARBA00022737"/>
    </source>
</evidence>
<keyword evidence="7" id="KW-1185">Reference proteome</keyword>
<dbReference type="EMBL" id="BSXT01003635">
    <property type="protein sequence ID" value="GMF54921.1"/>
    <property type="molecule type" value="Genomic_DNA"/>
</dbReference>
<comment type="subcellular location">
    <subcellularLocation>
        <location evidence="1">Cell projection</location>
        <location evidence="1">Cilium</location>
    </subcellularLocation>
</comment>
<evidence type="ECO:0000256" key="4">
    <source>
        <dbReference type="ARBA" id="ARBA00023069"/>
    </source>
</evidence>
<evidence type="ECO:0000313" key="7">
    <source>
        <dbReference type="Proteomes" id="UP001165121"/>
    </source>
</evidence>